<dbReference type="EMBL" id="KZ992451">
    <property type="protein sequence ID" value="RKP10477.1"/>
    <property type="molecule type" value="Genomic_DNA"/>
</dbReference>
<sequence>MDDTLCPSAVSLDRRLSTLGGASMHCAPRAVVSIAPGALRLPLGSAANMAKSVRSTMLLGNDMSFANGDKMLTASALESSSSIDAENASALPFALDVAGGLDATMPGSLSLAAHPFSGSLPPELLLGSDDSITTENTLYTPFTTRLRAEFLTDACVPSNDHLCSPLPLATLDEMSLLSGDALLSDGLNWTDYSNDRCLYDALDDIFDMDAMVQE</sequence>
<name>A0A4P9XW03_9FUNG</name>
<evidence type="ECO:0000313" key="2">
    <source>
        <dbReference type="Proteomes" id="UP000271241"/>
    </source>
</evidence>
<dbReference type="Proteomes" id="UP000271241">
    <property type="component" value="Unassembled WGS sequence"/>
</dbReference>
<organism evidence="1 2">
    <name type="scientific">Thamnocephalis sphaerospora</name>
    <dbReference type="NCBI Taxonomy" id="78915"/>
    <lineage>
        <taxon>Eukaryota</taxon>
        <taxon>Fungi</taxon>
        <taxon>Fungi incertae sedis</taxon>
        <taxon>Zoopagomycota</taxon>
        <taxon>Zoopagomycotina</taxon>
        <taxon>Zoopagomycetes</taxon>
        <taxon>Zoopagales</taxon>
        <taxon>Sigmoideomycetaceae</taxon>
        <taxon>Thamnocephalis</taxon>
    </lineage>
</organism>
<dbReference type="AlphaFoldDB" id="A0A4P9XW03"/>
<reference evidence="2" key="1">
    <citation type="journal article" date="2018" name="Nat. Microbiol.">
        <title>Leveraging single-cell genomics to expand the fungal tree of life.</title>
        <authorList>
            <person name="Ahrendt S.R."/>
            <person name="Quandt C.A."/>
            <person name="Ciobanu D."/>
            <person name="Clum A."/>
            <person name="Salamov A."/>
            <person name="Andreopoulos B."/>
            <person name="Cheng J.F."/>
            <person name="Woyke T."/>
            <person name="Pelin A."/>
            <person name="Henrissat B."/>
            <person name="Reynolds N.K."/>
            <person name="Benny G.L."/>
            <person name="Smith M.E."/>
            <person name="James T.Y."/>
            <person name="Grigoriev I.V."/>
        </authorList>
    </citation>
    <scope>NUCLEOTIDE SEQUENCE [LARGE SCALE GENOMIC DNA]</scope>
    <source>
        <strain evidence="2">RSA 1356</strain>
    </source>
</reference>
<protein>
    <submittedName>
        <fullName evidence="1">Uncharacterized protein</fullName>
    </submittedName>
</protein>
<proteinExistence type="predicted"/>
<accession>A0A4P9XW03</accession>
<keyword evidence="2" id="KW-1185">Reference proteome</keyword>
<gene>
    <name evidence="1" type="ORF">THASP1DRAFT_27759</name>
</gene>
<evidence type="ECO:0000313" key="1">
    <source>
        <dbReference type="EMBL" id="RKP10477.1"/>
    </source>
</evidence>